<gene>
    <name evidence="3" type="ORF">BDK51DRAFT_30220</name>
</gene>
<dbReference type="AlphaFoldDB" id="A0A4P9VU17"/>
<evidence type="ECO:0000256" key="2">
    <source>
        <dbReference type="SAM" id="Phobius"/>
    </source>
</evidence>
<dbReference type="Proteomes" id="UP000269721">
    <property type="component" value="Unassembled WGS sequence"/>
</dbReference>
<feature type="transmembrane region" description="Helical" evidence="2">
    <location>
        <begin position="27"/>
        <end position="44"/>
    </location>
</feature>
<keyword evidence="4" id="KW-1185">Reference proteome</keyword>
<accession>A0A4P9VU17</accession>
<feature type="compositionally biased region" description="Basic and acidic residues" evidence="1">
    <location>
        <begin position="78"/>
        <end position="90"/>
    </location>
</feature>
<evidence type="ECO:0000256" key="1">
    <source>
        <dbReference type="SAM" id="MobiDB-lite"/>
    </source>
</evidence>
<keyword evidence="2" id="KW-0472">Membrane</keyword>
<dbReference type="EMBL" id="ML001730">
    <property type="protein sequence ID" value="RKO83051.1"/>
    <property type="molecule type" value="Genomic_DNA"/>
</dbReference>
<keyword evidence="2" id="KW-0812">Transmembrane</keyword>
<proteinExistence type="predicted"/>
<feature type="region of interest" description="Disordered" evidence="1">
    <location>
        <begin position="65"/>
        <end position="90"/>
    </location>
</feature>
<keyword evidence="2" id="KW-1133">Transmembrane helix</keyword>
<organism evidence="3 4">
    <name type="scientific">Blyttiomyces helicus</name>
    <dbReference type="NCBI Taxonomy" id="388810"/>
    <lineage>
        <taxon>Eukaryota</taxon>
        <taxon>Fungi</taxon>
        <taxon>Fungi incertae sedis</taxon>
        <taxon>Chytridiomycota</taxon>
        <taxon>Chytridiomycota incertae sedis</taxon>
        <taxon>Chytridiomycetes</taxon>
        <taxon>Chytridiomycetes incertae sedis</taxon>
        <taxon>Blyttiomyces</taxon>
    </lineage>
</organism>
<sequence length="120" mass="13266">MSHRSANAAAEFLQRCENQLEKSFKSVLPVVTILLTLFGLSWLVNRVVSGRVKDVTVKEFAEKKLEESAGPPQQNVAAEEKKPEESLRRPVGDDVLALLKGFNPPLEPIISPTSKKKSAR</sequence>
<reference evidence="4" key="1">
    <citation type="journal article" date="2018" name="Nat. Microbiol.">
        <title>Leveraging single-cell genomics to expand the fungal tree of life.</title>
        <authorList>
            <person name="Ahrendt S.R."/>
            <person name="Quandt C.A."/>
            <person name="Ciobanu D."/>
            <person name="Clum A."/>
            <person name="Salamov A."/>
            <person name="Andreopoulos B."/>
            <person name="Cheng J.F."/>
            <person name="Woyke T."/>
            <person name="Pelin A."/>
            <person name="Henrissat B."/>
            <person name="Reynolds N.K."/>
            <person name="Benny G.L."/>
            <person name="Smith M.E."/>
            <person name="James T.Y."/>
            <person name="Grigoriev I.V."/>
        </authorList>
    </citation>
    <scope>NUCLEOTIDE SEQUENCE [LARGE SCALE GENOMIC DNA]</scope>
</reference>
<name>A0A4P9VU17_9FUNG</name>
<evidence type="ECO:0000313" key="3">
    <source>
        <dbReference type="EMBL" id="RKO83051.1"/>
    </source>
</evidence>
<evidence type="ECO:0000313" key="4">
    <source>
        <dbReference type="Proteomes" id="UP000269721"/>
    </source>
</evidence>
<protein>
    <submittedName>
        <fullName evidence="3">Uncharacterized protein</fullName>
    </submittedName>
</protein>